<feature type="chain" id="PRO_5012950853" description="Carboxylesterase type B domain-containing protein" evidence="1">
    <location>
        <begin position="22"/>
        <end position="543"/>
    </location>
</feature>
<proteinExistence type="predicted"/>
<evidence type="ECO:0000313" key="4">
    <source>
        <dbReference type="Proteomes" id="UP000184073"/>
    </source>
</evidence>
<dbReference type="GeneID" id="63723623"/>
<dbReference type="InterPro" id="IPR029058">
    <property type="entry name" value="AB_hydrolase_fold"/>
</dbReference>
<keyword evidence="1" id="KW-0732">Signal</keyword>
<dbReference type="Pfam" id="PF00135">
    <property type="entry name" value="COesterase"/>
    <property type="match status" value="1"/>
</dbReference>
<dbReference type="PANTHER" id="PTHR11559">
    <property type="entry name" value="CARBOXYLESTERASE"/>
    <property type="match status" value="1"/>
</dbReference>
<dbReference type="VEuPathDB" id="FungiDB:ASPVEDRAFT_147288"/>
<name>A0A1L9P8Y7_ASPVE</name>
<evidence type="ECO:0000259" key="2">
    <source>
        <dbReference type="Pfam" id="PF00135"/>
    </source>
</evidence>
<dbReference type="SUPFAM" id="SSF53474">
    <property type="entry name" value="alpha/beta-Hydrolases"/>
    <property type="match status" value="1"/>
</dbReference>
<protein>
    <recommendedName>
        <fullName evidence="2">Carboxylesterase type B domain-containing protein</fullName>
    </recommendedName>
</protein>
<organism evidence="3 4">
    <name type="scientific">Aspergillus versicolor CBS 583.65</name>
    <dbReference type="NCBI Taxonomy" id="1036611"/>
    <lineage>
        <taxon>Eukaryota</taxon>
        <taxon>Fungi</taxon>
        <taxon>Dikarya</taxon>
        <taxon>Ascomycota</taxon>
        <taxon>Pezizomycotina</taxon>
        <taxon>Eurotiomycetes</taxon>
        <taxon>Eurotiomycetidae</taxon>
        <taxon>Eurotiales</taxon>
        <taxon>Aspergillaceae</taxon>
        <taxon>Aspergillus</taxon>
        <taxon>Aspergillus subgen. Nidulantes</taxon>
    </lineage>
</organism>
<dbReference type="RefSeq" id="XP_040663763.1">
    <property type="nucleotide sequence ID" value="XM_040808112.1"/>
</dbReference>
<dbReference type="InterPro" id="IPR019819">
    <property type="entry name" value="Carboxylesterase_B_CS"/>
</dbReference>
<feature type="domain" description="Carboxylesterase type B" evidence="2">
    <location>
        <begin position="48"/>
        <end position="518"/>
    </location>
</feature>
<feature type="signal peptide" evidence="1">
    <location>
        <begin position="1"/>
        <end position="21"/>
    </location>
</feature>
<dbReference type="PROSITE" id="PS00941">
    <property type="entry name" value="CARBOXYLESTERASE_B_2"/>
    <property type="match status" value="1"/>
</dbReference>
<evidence type="ECO:0000313" key="3">
    <source>
        <dbReference type="EMBL" id="OJI98000.1"/>
    </source>
</evidence>
<dbReference type="Gene3D" id="3.40.50.1820">
    <property type="entry name" value="alpha/beta hydrolase"/>
    <property type="match status" value="1"/>
</dbReference>
<dbReference type="InterPro" id="IPR050309">
    <property type="entry name" value="Type-B_Carboxylest/Lipase"/>
</dbReference>
<dbReference type="InterPro" id="IPR002018">
    <property type="entry name" value="CarbesteraseB"/>
</dbReference>
<reference evidence="4" key="1">
    <citation type="journal article" date="2017" name="Genome Biol.">
        <title>Comparative genomics reveals high biological diversity and specific adaptations in the industrially and medically important fungal genus Aspergillus.</title>
        <authorList>
            <person name="de Vries R.P."/>
            <person name="Riley R."/>
            <person name="Wiebenga A."/>
            <person name="Aguilar-Osorio G."/>
            <person name="Amillis S."/>
            <person name="Uchima C.A."/>
            <person name="Anderluh G."/>
            <person name="Asadollahi M."/>
            <person name="Askin M."/>
            <person name="Barry K."/>
            <person name="Battaglia E."/>
            <person name="Bayram O."/>
            <person name="Benocci T."/>
            <person name="Braus-Stromeyer S.A."/>
            <person name="Caldana C."/>
            <person name="Canovas D."/>
            <person name="Cerqueira G.C."/>
            <person name="Chen F."/>
            <person name="Chen W."/>
            <person name="Choi C."/>
            <person name="Clum A."/>
            <person name="Dos Santos R.A."/>
            <person name="Damasio A.R."/>
            <person name="Diallinas G."/>
            <person name="Emri T."/>
            <person name="Fekete E."/>
            <person name="Flipphi M."/>
            <person name="Freyberg S."/>
            <person name="Gallo A."/>
            <person name="Gournas C."/>
            <person name="Habgood R."/>
            <person name="Hainaut M."/>
            <person name="Harispe M.L."/>
            <person name="Henrissat B."/>
            <person name="Hilden K.S."/>
            <person name="Hope R."/>
            <person name="Hossain A."/>
            <person name="Karabika E."/>
            <person name="Karaffa L."/>
            <person name="Karanyi Z."/>
            <person name="Krasevec N."/>
            <person name="Kuo A."/>
            <person name="Kusch H."/>
            <person name="LaButti K."/>
            <person name="Lagendijk E.L."/>
            <person name="Lapidus A."/>
            <person name="Levasseur A."/>
            <person name="Lindquist E."/>
            <person name="Lipzen A."/>
            <person name="Logrieco A.F."/>
            <person name="MacCabe A."/>
            <person name="Maekelae M.R."/>
            <person name="Malavazi I."/>
            <person name="Melin P."/>
            <person name="Meyer V."/>
            <person name="Mielnichuk N."/>
            <person name="Miskei M."/>
            <person name="Molnar A.P."/>
            <person name="Mule G."/>
            <person name="Ngan C.Y."/>
            <person name="Orejas M."/>
            <person name="Orosz E."/>
            <person name="Ouedraogo J.P."/>
            <person name="Overkamp K.M."/>
            <person name="Park H.-S."/>
            <person name="Perrone G."/>
            <person name="Piumi F."/>
            <person name="Punt P.J."/>
            <person name="Ram A.F."/>
            <person name="Ramon A."/>
            <person name="Rauscher S."/>
            <person name="Record E."/>
            <person name="Riano-Pachon D.M."/>
            <person name="Robert V."/>
            <person name="Roehrig J."/>
            <person name="Ruller R."/>
            <person name="Salamov A."/>
            <person name="Salih N.S."/>
            <person name="Samson R.A."/>
            <person name="Sandor E."/>
            <person name="Sanguinetti M."/>
            <person name="Schuetze T."/>
            <person name="Sepcic K."/>
            <person name="Shelest E."/>
            <person name="Sherlock G."/>
            <person name="Sophianopoulou V."/>
            <person name="Squina F.M."/>
            <person name="Sun H."/>
            <person name="Susca A."/>
            <person name="Todd R.B."/>
            <person name="Tsang A."/>
            <person name="Unkles S.E."/>
            <person name="van de Wiele N."/>
            <person name="van Rossen-Uffink D."/>
            <person name="Oliveira J.V."/>
            <person name="Vesth T.C."/>
            <person name="Visser J."/>
            <person name="Yu J.-H."/>
            <person name="Zhou M."/>
            <person name="Andersen M.R."/>
            <person name="Archer D.B."/>
            <person name="Baker S.E."/>
            <person name="Benoit I."/>
            <person name="Brakhage A.A."/>
            <person name="Braus G.H."/>
            <person name="Fischer R."/>
            <person name="Frisvad J.C."/>
            <person name="Goldman G.H."/>
            <person name="Houbraken J."/>
            <person name="Oakley B."/>
            <person name="Pocsi I."/>
            <person name="Scazzocchio C."/>
            <person name="Seiboth B."/>
            <person name="vanKuyk P.A."/>
            <person name="Wortman J."/>
            <person name="Dyer P.S."/>
            <person name="Grigoriev I.V."/>
        </authorList>
    </citation>
    <scope>NUCLEOTIDE SEQUENCE [LARGE SCALE GENOMIC DNA]</scope>
    <source>
        <strain evidence="4">CBS 583.65</strain>
    </source>
</reference>
<dbReference type="STRING" id="1036611.A0A1L9P8Y7"/>
<evidence type="ECO:0000256" key="1">
    <source>
        <dbReference type="SAM" id="SignalP"/>
    </source>
</evidence>
<dbReference type="AlphaFoldDB" id="A0A1L9P8Y7"/>
<gene>
    <name evidence="3" type="ORF">ASPVEDRAFT_147288</name>
</gene>
<dbReference type="OrthoDB" id="408631at2759"/>
<sequence>MLMLSLIITLLLLSVLSECTADTTTSVQHGNHLALLNLPYGTWRAHHYDDGADVYTFRNIRYAAPPTGDLRWSKPAPPEFTHGIQNGSYGHNCIPAPIPGNFESPIFENITKNAAEDCLFLDVYVPGKTLKGRNSSTPVVVWIHGGGYVTGSKDQAIGMGYYDGTSLVSRADNDLIVVSINYRLGGFGFLAGQPLRSEGVFNAGLHDQRAALEWVQSYIHLLGGDRHNVSAWGQSGGSGSIMYHLIAQGGTLDPLFRRALLQSPGFGVNANPPVYQKRFESFAAAVGCPPKGEDSLRCLRAANSSVLEKANGKIFAGEASPIPDGKYIRSPALVEYARGNSWKDIDSVITSHVIDEASLFLPDTIPDGFMESYISGSLPPNSTAGTKRMVEYYKDHYPSYSMKEKVAVMYFDLIFGCNMRTVLEAYPNDSWLMQYSFIDGVVNGTHGSDAPATWYNPELQGYTEPLFEMFQRYLTNHARTGSPNVPQRGEYHLKYWPRVSGLGDEVPGNVLNVTNRGFEIVQDRQMSKDVCEIWKEVLLDAVQ</sequence>
<accession>A0A1L9P8Y7</accession>
<dbReference type="Proteomes" id="UP000184073">
    <property type="component" value="Unassembled WGS sequence"/>
</dbReference>
<keyword evidence="4" id="KW-1185">Reference proteome</keyword>
<dbReference type="EMBL" id="KV878126">
    <property type="protein sequence ID" value="OJI98000.1"/>
    <property type="molecule type" value="Genomic_DNA"/>
</dbReference>